<dbReference type="SUPFAM" id="SSF56219">
    <property type="entry name" value="DNase I-like"/>
    <property type="match status" value="1"/>
</dbReference>
<dbReference type="PANTHER" id="PTHR14859:SF15">
    <property type="entry name" value="ENDONUCLEASE_EXONUCLEASE_PHOSPHATASE DOMAIN-CONTAINING PROTEIN"/>
    <property type="match status" value="1"/>
</dbReference>
<dbReference type="Proteomes" id="UP001519345">
    <property type="component" value="Unassembled WGS sequence"/>
</dbReference>
<evidence type="ECO:0000313" key="2">
    <source>
        <dbReference type="EMBL" id="MBP1969392.1"/>
    </source>
</evidence>
<dbReference type="EMBL" id="JAGGKX010000006">
    <property type="protein sequence ID" value="MBP1969392.1"/>
    <property type="molecule type" value="Genomic_DNA"/>
</dbReference>
<dbReference type="GO" id="GO:0016787">
    <property type="term" value="F:hydrolase activity"/>
    <property type="evidence" value="ECO:0007669"/>
    <property type="project" value="UniProtKB-KW"/>
</dbReference>
<sequence length="129" mass="15320">MKEKGDYFVEMKVMTYNIRHGKGKDKQLDLYRIAEVIKRSDAAIIGINEIDRYYSRSLHIDQPNWLARELDMDYAFAPSLSLPPKHYSELRQYGNAILSRYPIISKKRIRLKLNHVLSKEDRYLTPLFK</sequence>
<dbReference type="InterPro" id="IPR051916">
    <property type="entry name" value="GPI-anchor_lipid_remodeler"/>
</dbReference>
<evidence type="ECO:0000313" key="3">
    <source>
        <dbReference type="Proteomes" id="UP001519345"/>
    </source>
</evidence>
<organism evidence="2 3">
    <name type="scientific">Virgibacillus natechei</name>
    <dbReference type="NCBI Taxonomy" id="1216297"/>
    <lineage>
        <taxon>Bacteria</taxon>
        <taxon>Bacillati</taxon>
        <taxon>Bacillota</taxon>
        <taxon>Bacilli</taxon>
        <taxon>Bacillales</taxon>
        <taxon>Bacillaceae</taxon>
        <taxon>Virgibacillus</taxon>
    </lineage>
</organism>
<dbReference type="PANTHER" id="PTHR14859">
    <property type="entry name" value="CALCOFLUOR WHITE HYPERSENSITIVE PROTEIN PRECURSOR"/>
    <property type="match status" value="1"/>
</dbReference>
<keyword evidence="3" id="KW-1185">Reference proteome</keyword>
<keyword evidence="2" id="KW-0255">Endonuclease</keyword>
<dbReference type="InterPro" id="IPR005135">
    <property type="entry name" value="Endo/exonuclease/phosphatase"/>
</dbReference>
<comment type="caution">
    <text evidence="2">The sequence shown here is derived from an EMBL/GenBank/DDBJ whole genome shotgun (WGS) entry which is preliminary data.</text>
</comment>
<reference evidence="2 3" key="1">
    <citation type="submission" date="2021-03" db="EMBL/GenBank/DDBJ databases">
        <title>Genomic Encyclopedia of Type Strains, Phase IV (KMG-IV): sequencing the most valuable type-strain genomes for metagenomic binning, comparative biology and taxonomic classification.</title>
        <authorList>
            <person name="Goeker M."/>
        </authorList>
    </citation>
    <scope>NUCLEOTIDE SEQUENCE [LARGE SCALE GENOMIC DNA]</scope>
    <source>
        <strain evidence="2 3">DSM 25609</strain>
    </source>
</reference>
<evidence type="ECO:0000259" key="1">
    <source>
        <dbReference type="Pfam" id="PF03372"/>
    </source>
</evidence>
<keyword evidence="2" id="KW-0378">Hydrolase</keyword>
<dbReference type="RefSeq" id="WP_264917206.1">
    <property type="nucleotide sequence ID" value="NZ_CP110224.1"/>
</dbReference>
<dbReference type="GO" id="GO:0004519">
    <property type="term" value="F:endonuclease activity"/>
    <property type="evidence" value="ECO:0007669"/>
    <property type="project" value="UniProtKB-KW"/>
</dbReference>
<keyword evidence="2" id="KW-0540">Nuclease</keyword>
<proteinExistence type="predicted"/>
<name>A0ABS4IEM8_9BACI</name>
<dbReference type="InterPro" id="IPR036691">
    <property type="entry name" value="Endo/exonu/phosph_ase_sf"/>
</dbReference>
<accession>A0ABS4IEM8</accession>
<gene>
    <name evidence="2" type="ORF">J2Z83_001496</name>
</gene>
<dbReference type="Pfam" id="PF03372">
    <property type="entry name" value="Exo_endo_phos"/>
    <property type="match status" value="1"/>
</dbReference>
<dbReference type="Gene3D" id="3.60.10.10">
    <property type="entry name" value="Endonuclease/exonuclease/phosphatase"/>
    <property type="match status" value="1"/>
</dbReference>
<protein>
    <submittedName>
        <fullName evidence="2">Endonuclease/exonuclease/phosphatase family metal-dependent hydrolase</fullName>
    </submittedName>
</protein>
<feature type="domain" description="Endonuclease/exonuclease/phosphatase" evidence="1">
    <location>
        <begin position="14"/>
        <end position="112"/>
    </location>
</feature>